<keyword evidence="4" id="KW-1133">Transmembrane helix</keyword>
<dbReference type="InterPro" id="IPR050198">
    <property type="entry name" value="Non-receptor_tyrosine_kinases"/>
</dbReference>
<dbReference type="PANTHER" id="PTHR24418">
    <property type="entry name" value="TYROSINE-PROTEIN KINASE"/>
    <property type="match status" value="1"/>
</dbReference>
<keyword evidence="1" id="KW-0547">Nucleotide-binding</keyword>
<evidence type="ECO:0000259" key="5">
    <source>
        <dbReference type="PROSITE" id="PS50011"/>
    </source>
</evidence>
<keyword evidence="2" id="KW-0067">ATP-binding</keyword>
<keyword evidence="7" id="KW-1185">Reference proteome</keyword>
<feature type="transmembrane region" description="Helical" evidence="4">
    <location>
        <begin position="111"/>
        <end position="134"/>
    </location>
</feature>
<reference evidence="6" key="1">
    <citation type="submission" date="2020-05" db="EMBL/GenBank/DDBJ databases">
        <title>Mycena genomes resolve the evolution of fungal bioluminescence.</title>
        <authorList>
            <person name="Tsai I.J."/>
        </authorList>
    </citation>
    <scope>NUCLEOTIDE SEQUENCE</scope>
    <source>
        <strain evidence="6">CCC161011</strain>
    </source>
</reference>
<dbReference type="AlphaFoldDB" id="A0A8H6Z2L4"/>
<evidence type="ECO:0000313" key="6">
    <source>
        <dbReference type="EMBL" id="KAF7369692.1"/>
    </source>
</evidence>
<keyword evidence="6" id="KW-0808">Transferase</keyword>
<evidence type="ECO:0000256" key="4">
    <source>
        <dbReference type="SAM" id="Phobius"/>
    </source>
</evidence>
<dbReference type="EMBL" id="JACAZI010000002">
    <property type="protein sequence ID" value="KAF7369692.1"/>
    <property type="molecule type" value="Genomic_DNA"/>
</dbReference>
<name>A0A8H6Z2L4_9AGAR</name>
<feature type="transmembrane region" description="Helical" evidence="4">
    <location>
        <begin position="75"/>
        <end position="99"/>
    </location>
</feature>
<dbReference type="GO" id="GO:0004672">
    <property type="term" value="F:protein kinase activity"/>
    <property type="evidence" value="ECO:0007669"/>
    <property type="project" value="InterPro"/>
</dbReference>
<dbReference type="PROSITE" id="PS50011">
    <property type="entry name" value="PROTEIN_KINASE_DOM"/>
    <property type="match status" value="1"/>
</dbReference>
<feature type="transmembrane region" description="Helical" evidence="4">
    <location>
        <begin position="46"/>
        <end position="63"/>
    </location>
</feature>
<evidence type="ECO:0000256" key="2">
    <source>
        <dbReference type="ARBA" id="ARBA00022840"/>
    </source>
</evidence>
<dbReference type="PROSITE" id="PS00109">
    <property type="entry name" value="PROTEIN_KINASE_TYR"/>
    <property type="match status" value="1"/>
</dbReference>
<dbReference type="Proteomes" id="UP000620124">
    <property type="component" value="Unassembled WGS sequence"/>
</dbReference>
<keyword evidence="4" id="KW-0812">Transmembrane</keyword>
<organism evidence="6 7">
    <name type="scientific">Mycena venus</name>
    <dbReference type="NCBI Taxonomy" id="2733690"/>
    <lineage>
        <taxon>Eukaryota</taxon>
        <taxon>Fungi</taxon>
        <taxon>Dikarya</taxon>
        <taxon>Basidiomycota</taxon>
        <taxon>Agaricomycotina</taxon>
        <taxon>Agaricomycetes</taxon>
        <taxon>Agaricomycetidae</taxon>
        <taxon>Agaricales</taxon>
        <taxon>Marasmiineae</taxon>
        <taxon>Mycenaceae</taxon>
        <taxon>Mycena</taxon>
    </lineage>
</organism>
<gene>
    <name evidence="6" type="ORF">MVEN_00300600</name>
</gene>
<dbReference type="SUPFAM" id="SSF56112">
    <property type="entry name" value="Protein kinase-like (PK-like)"/>
    <property type="match status" value="1"/>
</dbReference>
<feature type="compositionally biased region" description="Polar residues" evidence="3">
    <location>
        <begin position="882"/>
        <end position="894"/>
    </location>
</feature>
<dbReference type="OrthoDB" id="3007249at2759"/>
<dbReference type="InterPro" id="IPR001245">
    <property type="entry name" value="Ser-Thr/Tyr_kinase_cat_dom"/>
</dbReference>
<proteinExistence type="predicted"/>
<feature type="compositionally biased region" description="Polar residues" evidence="3">
    <location>
        <begin position="864"/>
        <end position="875"/>
    </location>
</feature>
<dbReference type="InterPro" id="IPR011009">
    <property type="entry name" value="Kinase-like_dom_sf"/>
</dbReference>
<keyword evidence="4" id="KW-0472">Membrane</keyword>
<dbReference type="InterPro" id="IPR008266">
    <property type="entry name" value="Tyr_kinase_AS"/>
</dbReference>
<dbReference type="Pfam" id="PF07714">
    <property type="entry name" value="PK_Tyr_Ser-Thr"/>
    <property type="match status" value="1"/>
</dbReference>
<keyword evidence="6" id="KW-0418">Kinase</keyword>
<evidence type="ECO:0000256" key="3">
    <source>
        <dbReference type="SAM" id="MobiDB-lite"/>
    </source>
</evidence>
<evidence type="ECO:0000313" key="7">
    <source>
        <dbReference type="Proteomes" id="UP000620124"/>
    </source>
</evidence>
<accession>A0A8H6Z2L4</accession>
<evidence type="ECO:0000256" key="1">
    <source>
        <dbReference type="ARBA" id="ARBA00022741"/>
    </source>
</evidence>
<feature type="transmembrane region" description="Helical" evidence="4">
    <location>
        <begin position="16"/>
        <end position="34"/>
    </location>
</feature>
<dbReference type="Gene3D" id="1.10.510.10">
    <property type="entry name" value="Transferase(Phosphotransferase) domain 1"/>
    <property type="match status" value="1"/>
</dbReference>
<feature type="region of interest" description="Disordered" evidence="3">
    <location>
        <begin position="854"/>
        <end position="898"/>
    </location>
</feature>
<dbReference type="GO" id="GO:0005524">
    <property type="term" value="F:ATP binding"/>
    <property type="evidence" value="ECO:0007669"/>
    <property type="project" value="UniProtKB-KW"/>
</dbReference>
<comment type="caution">
    <text evidence="6">The sequence shown here is derived from an EMBL/GenBank/DDBJ whole genome shotgun (WGS) entry which is preliminary data.</text>
</comment>
<protein>
    <submittedName>
        <fullName evidence="6">Serine/threonine-protein kinase STY8</fullName>
    </submittedName>
</protein>
<feature type="domain" description="Protein kinase" evidence="5">
    <location>
        <begin position="555"/>
        <end position="849"/>
    </location>
</feature>
<dbReference type="InterPro" id="IPR000719">
    <property type="entry name" value="Prot_kinase_dom"/>
</dbReference>
<sequence>MVRRFQLVVLPQLYRLVWNMACLGDIGLAVYMSVRGGMDTDPTSKQLFISVAISIARLFQFVMTIDCTGFGFSPVLYSGLLAILTILGVASTVLYAVQWRHTVFFSPTKKLLILIWVVYHDALCLAELLGQYVFNASWTIRRCLDDCLLEDAISPQNIECDTLPLLITLDALAEDVSHWSRLAAQYQTQEVLWIATDGKENNSKIADKVFNILSTTETGYEPLQIDVGHQRSVQLPLIRKLAGVFPRYTAELARILRTRGFYRLGKWARNFGPGKSVYEAGIQIYPTKRLLVKPLKHIHRIFGSVDSQNQNPSRTVLIIHDVRIDQADEMHELILTLKHLPELWNIVVIGQPDLLHYDGKSLMEHVHTLYLSDSGLSMYSGKNPTAPPLYENIFHLLLERVWHSANEHSQRIWAGLCERRSLILDLEGTHTTADIFQVLLHASDACKWMMKSLSSLSVTYTSMQQCHKKDNVKICQVIRLLFEIDSYKSDILRVPEDQAFAVLNMTHALLDSGLPDDSEIKNDRAFMRRAHRLLRRLADLLKILPEALDIHGVVLINERPVNYGGFADIYHGQYTNDTGEQEEVALKVLKIFHDQSDSGRRVLHEKFAKEALSWSYLKHENVVPFLGVDSSTFAGHTMAMVSKWMPQGSVLTYMIHNSPCSDYAIHFIHDIIMGVSYLHSVSIVHGDLCGRNVLISDEGRARLTDFGLAAFVELETSIKSSTRGGSTRWMAPELLLPDVYQPGLPFRRTIESDVWAFACVCCEIWSEGAIPFAGMSDGALIMTFSSPETDKGSQPILPYGSRPHDKGGRAMPMRLWELVQSCWKRDAASRPTVQVIEQVISEIKEHGRVRRAGFSRTARGSHENAGSPSTLSVTTAAPPAQHTLQSPGNGNSRQRCPPDHATVCLGPLAAHGDPDAQFRTLLNNLLDVIERRDVLVPPHSVSQHDSQHLDLCFTSGVEANSFALTWMAYRFAPYGNVAARLVKGDL</sequence>